<sequence length="967" mass="105920">MANLNIPIKNTGDTLSASEFNQVVTAVNSKVDAVTGKGLSTNDYTDIEKNKLTELNRKVDEIAGVVEGTVISDAERKIGTFRLSGTSHDLYQLSVSLTDLPSVAGEIKSYAISDEPFGDRLYLSVRDFIVTDITGDNFYTNTHSVRKMYVDDVNLNTCIEIKCNEDISDAVTVLLTIQYIKIDYERVDFTLSNVTGDKSTIGIVFPVLKYDKKFAYSLIVDDCRVDSNKLFFLINQKWVDAEKYQHFGQAHTTGYTPEKTLNYSDGFGVEKRFTYGVAIFPTGHNDYISDYMGRENPLPNYPYLTWPQLLHVLKFGNEMHFHDVFDVDTGTVEGILSGIGAAQDKTLEKTGTGIKVMVRPNGNDDYIEASKRHDDIVFMTTEGSNHTVSSLSSDINLLKGIIYRRNCDGITSDNFMSKITENASIENKWICDFTHSPSSGMLEGLVRLNDTYGKDGNDTVWFATIDEIYEYWFIRQNVKFRKEISGNDVKFTLFIPRLKYGRHTDFTVQLTDVGYVPDIISLQTDNVYGLSCGVKSGKFLVNFNLNEKLLDYAEEFVSLYEATLNDNDKVDATYFVQQLRVDLQAPFLARLAANENPPELKSISINGGAATTYDRNVSVALSATGSITHYKISENASMTGTEWITGTSKILSYTLSAEYGSKTVYVQVKNDYGESAIKSSIISYAEQPAVSYTVTGRANNSAYGSVTPASQTVAEGGQATVNAQANDGYEIDSWSGADSSTGVGADSGTATVTNVQADKTVTCNFREQGGNPPTSIKWVLSMNNSLSIEGYDPETGISRMQAITASRNMYTTTGEQIGTMGCTFNGSRLSADSEKNSGNAGAVTGNDSGICPDEYLAKMVGTYSSTNLGYLPNMVFNIAGLPAGTYNVRILSNTKSSTLSQGDNSLKYAVNGTEIEKDNNWPVNNTSGLVEFSGVISDGTLTVTATGPSYTGTRTNPINIIEIEKIS</sequence>
<dbReference type="InterPro" id="IPR032762">
    <property type="entry name" value="Polysacc_deac_3"/>
</dbReference>
<feature type="domain" description="Bacterial repeat" evidence="1">
    <location>
        <begin position="698"/>
        <end position="767"/>
    </location>
</feature>
<evidence type="ECO:0000313" key="2">
    <source>
        <dbReference type="EMBL" id="KAA5415998.1"/>
    </source>
</evidence>
<dbReference type="AlphaFoldDB" id="A0A642PTU0"/>
<evidence type="ECO:0000313" key="3">
    <source>
        <dbReference type="Proteomes" id="UP000448877"/>
    </source>
</evidence>
<reference evidence="2 3" key="1">
    <citation type="journal article" date="2019" name="Nat. Med.">
        <title>A library of human gut bacterial isolates paired with longitudinal multiomics data enables mechanistic microbiome research.</title>
        <authorList>
            <person name="Poyet M."/>
            <person name="Groussin M."/>
            <person name="Gibbons S.M."/>
            <person name="Avila-Pacheco J."/>
            <person name="Jiang X."/>
            <person name="Kearney S.M."/>
            <person name="Perrotta A.R."/>
            <person name="Berdy B."/>
            <person name="Zhao S."/>
            <person name="Lieberman T.D."/>
            <person name="Swanson P.K."/>
            <person name="Smith M."/>
            <person name="Roesemann S."/>
            <person name="Alexander J.E."/>
            <person name="Rich S.A."/>
            <person name="Livny J."/>
            <person name="Vlamakis H."/>
            <person name="Clish C."/>
            <person name="Bullock K."/>
            <person name="Deik A."/>
            <person name="Scott J."/>
            <person name="Pierce K.A."/>
            <person name="Xavier R.J."/>
            <person name="Alm E.J."/>
        </authorList>
    </citation>
    <scope>NUCLEOTIDE SEQUENCE [LARGE SCALE GENOMIC DNA]</scope>
    <source>
        <strain evidence="2 3">BIOML-A6</strain>
    </source>
</reference>
<dbReference type="RefSeq" id="WP_149920279.1">
    <property type="nucleotide sequence ID" value="NZ_VVYV01000029.1"/>
</dbReference>
<accession>A0A642PTU0</accession>
<proteinExistence type="predicted"/>
<dbReference type="InterPro" id="IPR044060">
    <property type="entry name" value="Bacterial_rp_domain"/>
</dbReference>
<dbReference type="Pfam" id="PF18998">
    <property type="entry name" value="Flg_new_2"/>
    <property type="match status" value="1"/>
</dbReference>
<dbReference type="Pfam" id="PF15421">
    <property type="entry name" value="Polysacc_deac_3"/>
    <property type="match status" value="1"/>
</dbReference>
<dbReference type="EMBL" id="VVYV01000029">
    <property type="protein sequence ID" value="KAA5415998.1"/>
    <property type="molecule type" value="Genomic_DNA"/>
</dbReference>
<organism evidence="2 3">
    <name type="scientific">Bacteroides cellulosilyticus</name>
    <dbReference type="NCBI Taxonomy" id="246787"/>
    <lineage>
        <taxon>Bacteria</taxon>
        <taxon>Pseudomonadati</taxon>
        <taxon>Bacteroidota</taxon>
        <taxon>Bacteroidia</taxon>
        <taxon>Bacteroidales</taxon>
        <taxon>Bacteroidaceae</taxon>
        <taxon>Bacteroides</taxon>
    </lineage>
</organism>
<evidence type="ECO:0000259" key="1">
    <source>
        <dbReference type="Pfam" id="PF18998"/>
    </source>
</evidence>
<name>A0A642PTU0_9BACE</name>
<dbReference type="Proteomes" id="UP000448877">
    <property type="component" value="Unassembled WGS sequence"/>
</dbReference>
<comment type="caution">
    <text evidence="2">The sequence shown here is derived from an EMBL/GenBank/DDBJ whole genome shotgun (WGS) entry which is preliminary data.</text>
</comment>
<protein>
    <recommendedName>
        <fullName evidence="1">Bacterial repeat domain-containing protein</fullName>
    </recommendedName>
</protein>
<gene>
    <name evidence="2" type="ORF">F2Y81_16680</name>
</gene>